<keyword evidence="1" id="KW-0812">Transmembrane</keyword>
<name>A0ABR6PIW9_9SPHI</name>
<protein>
    <submittedName>
        <fullName evidence="2">Uncharacterized protein</fullName>
    </submittedName>
</protein>
<keyword evidence="1" id="KW-1133">Transmembrane helix</keyword>
<comment type="caution">
    <text evidence="2">The sequence shown here is derived from an EMBL/GenBank/DDBJ whole genome shotgun (WGS) entry which is preliminary data.</text>
</comment>
<feature type="transmembrane region" description="Helical" evidence="1">
    <location>
        <begin position="6"/>
        <end position="24"/>
    </location>
</feature>
<sequence length="77" mass="8705">MNCIHLIINLSSVILSLISAYLMYKNSPENIAIIRTDLAMDNWGKVQKTASWKNDKLKIAFFLLVISIILQAISNII</sequence>
<dbReference type="EMBL" id="JACHCB010000005">
    <property type="protein sequence ID" value="MBB6109727.1"/>
    <property type="molecule type" value="Genomic_DNA"/>
</dbReference>
<feature type="transmembrane region" description="Helical" evidence="1">
    <location>
        <begin position="57"/>
        <end position="76"/>
    </location>
</feature>
<dbReference type="Proteomes" id="UP000541583">
    <property type="component" value="Unassembled WGS sequence"/>
</dbReference>
<reference evidence="2 3" key="1">
    <citation type="submission" date="2020-08" db="EMBL/GenBank/DDBJ databases">
        <title>Genomic Encyclopedia of Type Strains, Phase IV (KMG-V): Genome sequencing to study the core and pangenomes of soil and plant-associated prokaryotes.</title>
        <authorList>
            <person name="Whitman W."/>
        </authorList>
    </citation>
    <scope>NUCLEOTIDE SEQUENCE [LARGE SCALE GENOMIC DNA]</scope>
    <source>
        <strain evidence="2 3">ANJLi2</strain>
    </source>
</reference>
<proteinExistence type="predicted"/>
<evidence type="ECO:0000313" key="3">
    <source>
        <dbReference type="Proteomes" id="UP000541583"/>
    </source>
</evidence>
<evidence type="ECO:0000256" key="1">
    <source>
        <dbReference type="SAM" id="Phobius"/>
    </source>
</evidence>
<keyword evidence="1" id="KW-0472">Membrane</keyword>
<organism evidence="2 3">
    <name type="scientific">Mucilaginibacter lappiensis</name>
    <dbReference type="NCBI Taxonomy" id="354630"/>
    <lineage>
        <taxon>Bacteria</taxon>
        <taxon>Pseudomonadati</taxon>
        <taxon>Bacteroidota</taxon>
        <taxon>Sphingobacteriia</taxon>
        <taxon>Sphingobacteriales</taxon>
        <taxon>Sphingobacteriaceae</taxon>
        <taxon>Mucilaginibacter</taxon>
    </lineage>
</organism>
<keyword evidence="3" id="KW-1185">Reference proteome</keyword>
<gene>
    <name evidence="2" type="ORF">HDF23_002476</name>
</gene>
<accession>A0ABR6PIW9</accession>
<evidence type="ECO:0000313" key="2">
    <source>
        <dbReference type="EMBL" id="MBB6109727.1"/>
    </source>
</evidence>